<dbReference type="AlphaFoldDB" id="A0A2H3AUA8"/>
<dbReference type="Pfam" id="PF00855">
    <property type="entry name" value="PWWP"/>
    <property type="match status" value="1"/>
</dbReference>
<dbReference type="STRING" id="1076256.A0A2H3AUA8"/>
<organism evidence="2 3">
    <name type="scientific">Armillaria solidipes</name>
    <dbReference type="NCBI Taxonomy" id="1076256"/>
    <lineage>
        <taxon>Eukaryota</taxon>
        <taxon>Fungi</taxon>
        <taxon>Dikarya</taxon>
        <taxon>Basidiomycota</taxon>
        <taxon>Agaricomycotina</taxon>
        <taxon>Agaricomycetes</taxon>
        <taxon>Agaricomycetidae</taxon>
        <taxon>Agaricales</taxon>
        <taxon>Marasmiineae</taxon>
        <taxon>Physalacriaceae</taxon>
        <taxon>Armillaria</taxon>
    </lineage>
</organism>
<feature type="non-terminal residue" evidence="2">
    <location>
        <position position="1"/>
    </location>
</feature>
<keyword evidence="3" id="KW-1185">Reference proteome</keyword>
<dbReference type="EMBL" id="KZ293489">
    <property type="protein sequence ID" value="PBK60314.1"/>
    <property type="molecule type" value="Genomic_DNA"/>
</dbReference>
<reference evidence="3" key="1">
    <citation type="journal article" date="2017" name="Nat. Ecol. Evol.">
        <title>Genome expansion and lineage-specific genetic innovations in the forest pathogenic fungi Armillaria.</title>
        <authorList>
            <person name="Sipos G."/>
            <person name="Prasanna A.N."/>
            <person name="Walter M.C."/>
            <person name="O'Connor E."/>
            <person name="Balint B."/>
            <person name="Krizsan K."/>
            <person name="Kiss B."/>
            <person name="Hess J."/>
            <person name="Varga T."/>
            <person name="Slot J."/>
            <person name="Riley R."/>
            <person name="Boka B."/>
            <person name="Rigling D."/>
            <person name="Barry K."/>
            <person name="Lee J."/>
            <person name="Mihaltcheva S."/>
            <person name="LaButti K."/>
            <person name="Lipzen A."/>
            <person name="Waldron R."/>
            <person name="Moloney N.M."/>
            <person name="Sperisen C."/>
            <person name="Kredics L."/>
            <person name="Vagvoelgyi C."/>
            <person name="Patrignani A."/>
            <person name="Fitzpatrick D."/>
            <person name="Nagy I."/>
            <person name="Doyle S."/>
            <person name="Anderson J.B."/>
            <person name="Grigoriev I.V."/>
            <person name="Gueldener U."/>
            <person name="Muensterkoetter M."/>
            <person name="Nagy L.G."/>
        </authorList>
    </citation>
    <scope>NUCLEOTIDE SEQUENCE [LARGE SCALE GENOMIC DNA]</scope>
    <source>
        <strain evidence="3">28-4</strain>
    </source>
</reference>
<protein>
    <recommendedName>
        <fullName evidence="1">PWWP domain-containing protein</fullName>
    </recommendedName>
</protein>
<sequence length="95" mass="10678">YDHCDIVLGKVHDHPSWPGMVCVLNILESTSGDNNGYPGSKKANFYLVQIFPTGNFSLLVHKVISKLQQHEIEVYINESFKKLGDLLMGYKVALN</sequence>
<dbReference type="Proteomes" id="UP000218334">
    <property type="component" value="Unassembled WGS sequence"/>
</dbReference>
<evidence type="ECO:0000259" key="1">
    <source>
        <dbReference type="Pfam" id="PF00855"/>
    </source>
</evidence>
<proteinExistence type="predicted"/>
<evidence type="ECO:0000313" key="2">
    <source>
        <dbReference type="EMBL" id="PBK60314.1"/>
    </source>
</evidence>
<dbReference type="SUPFAM" id="SSF63748">
    <property type="entry name" value="Tudor/PWWP/MBT"/>
    <property type="match status" value="1"/>
</dbReference>
<name>A0A2H3AUA8_9AGAR</name>
<dbReference type="Gene3D" id="2.30.30.140">
    <property type="match status" value="1"/>
</dbReference>
<feature type="non-terminal residue" evidence="2">
    <location>
        <position position="95"/>
    </location>
</feature>
<accession>A0A2H3AUA8</accession>
<gene>
    <name evidence="2" type="ORF">ARMSODRAFT_839170</name>
</gene>
<feature type="domain" description="PWWP" evidence="1">
    <location>
        <begin position="5"/>
        <end position="82"/>
    </location>
</feature>
<evidence type="ECO:0000313" key="3">
    <source>
        <dbReference type="Proteomes" id="UP000218334"/>
    </source>
</evidence>
<dbReference type="InterPro" id="IPR000313">
    <property type="entry name" value="PWWP_dom"/>
</dbReference>